<dbReference type="Proteomes" id="UP001595791">
    <property type="component" value="Unassembled WGS sequence"/>
</dbReference>
<keyword evidence="1" id="KW-0812">Transmembrane</keyword>
<feature type="transmembrane region" description="Helical" evidence="1">
    <location>
        <begin position="88"/>
        <end position="108"/>
    </location>
</feature>
<comment type="caution">
    <text evidence="2">The sequence shown here is derived from an EMBL/GenBank/DDBJ whole genome shotgun (WGS) entry which is preliminary data.</text>
</comment>
<evidence type="ECO:0008006" key="4">
    <source>
        <dbReference type="Google" id="ProtNLM"/>
    </source>
</evidence>
<keyword evidence="1" id="KW-1133">Transmembrane helix</keyword>
<keyword evidence="3" id="KW-1185">Reference proteome</keyword>
<dbReference type="RefSeq" id="WP_378163468.1">
    <property type="nucleotide sequence ID" value="NZ_JBHSBU010000001.1"/>
</dbReference>
<accession>A0ABV8MRP1</accession>
<feature type="transmembrane region" description="Helical" evidence="1">
    <location>
        <begin position="21"/>
        <end position="42"/>
    </location>
</feature>
<sequence length="198" mass="21969">MRKLLTDAFEIACFRIRPLDHYVYPFWQPMLWLSLISAVPVLTGALQASLPERLLFFELLGWAQVLLLTIFLSWWLRLGQRWKGEGSLFPLTVLCHSSALLLVLAPVLETGAFLLFKAALSIYQVVLLVVALSRATGVTRGHVAIGLLASAPTILLVLLISQQFLLQSGWSPTLNRMAAEVEAARQSGRPQPPTPEAR</sequence>
<gene>
    <name evidence="2" type="ORF">ACFOW7_09435</name>
</gene>
<feature type="transmembrane region" description="Helical" evidence="1">
    <location>
        <begin position="114"/>
        <end position="132"/>
    </location>
</feature>
<name>A0ABV8MRP1_9NEIS</name>
<reference evidence="3" key="1">
    <citation type="journal article" date="2019" name="Int. J. Syst. Evol. Microbiol.">
        <title>The Global Catalogue of Microorganisms (GCM) 10K type strain sequencing project: providing services to taxonomists for standard genome sequencing and annotation.</title>
        <authorList>
            <consortium name="The Broad Institute Genomics Platform"/>
            <consortium name="The Broad Institute Genome Sequencing Center for Infectious Disease"/>
            <person name="Wu L."/>
            <person name="Ma J."/>
        </authorList>
    </citation>
    <scope>NUCLEOTIDE SEQUENCE [LARGE SCALE GENOMIC DNA]</scope>
    <source>
        <strain evidence="3">LMG 29894</strain>
    </source>
</reference>
<evidence type="ECO:0000313" key="3">
    <source>
        <dbReference type="Proteomes" id="UP001595791"/>
    </source>
</evidence>
<organism evidence="2 3">
    <name type="scientific">Chitinimonas lacunae</name>
    <dbReference type="NCBI Taxonomy" id="1963018"/>
    <lineage>
        <taxon>Bacteria</taxon>
        <taxon>Pseudomonadati</taxon>
        <taxon>Pseudomonadota</taxon>
        <taxon>Betaproteobacteria</taxon>
        <taxon>Neisseriales</taxon>
        <taxon>Chitinibacteraceae</taxon>
        <taxon>Chitinimonas</taxon>
    </lineage>
</organism>
<feature type="transmembrane region" description="Helical" evidence="1">
    <location>
        <begin position="54"/>
        <end position="76"/>
    </location>
</feature>
<evidence type="ECO:0000256" key="1">
    <source>
        <dbReference type="SAM" id="Phobius"/>
    </source>
</evidence>
<dbReference type="EMBL" id="JBHSBU010000001">
    <property type="protein sequence ID" value="MFC4159571.1"/>
    <property type="molecule type" value="Genomic_DNA"/>
</dbReference>
<feature type="transmembrane region" description="Helical" evidence="1">
    <location>
        <begin position="144"/>
        <end position="165"/>
    </location>
</feature>
<proteinExistence type="predicted"/>
<protein>
    <recommendedName>
        <fullName evidence="4">Yip1 domain-containing protein</fullName>
    </recommendedName>
</protein>
<evidence type="ECO:0000313" key="2">
    <source>
        <dbReference type="EMBL" id="MFC4159571.1"/>
    </source>
</evidence>
<keyword evidence="1" id="KW-0472">Membrane</keyword>